<dbReference type="HOGENOM" id="CLU_1547061_0_0_1"/>
<evidence type="ECO:0000256" key="1">
    <source>
        <dbReference type="ARBA" id="ARBA00022729"/>
    </source>
</evidence>
<dbReference type="InterPro" id="IPR051110">
    <property type="entry name" value="Ly-6/neurotoxin-like_GPI-ap"/>
</dbReference>
<name>M3XSN1_MUSPF</name>
<feature type="domain" description="Snake toxin/toxin-like" evidence="3">
    <location>
        <begin position="24"/>
        <end position="57"/>
    </location>
</feature>
<dbReference type="PANTHER" id="PTHR16983">
    <property type="entry name" value="UPAR/LY6 DOMAIN-CONTAINING PROTEIN"/>
    <property type="match status" value="1"/>
</dbReference>
<dbReference type="KEGG" id="mpuf:101675966"/>
<evidence type="ECO:0000259" key="3">
    <source>
        <dbReference type="Pfam" id="PF00087"/>
    </source>
</evidence>
<sequence>MRGPRLALLMLGLVTCGHELAEALRCYTCHEPTGVSSCVTVVTCNANETMCKTTLYSLEIGEAFKCFTCEQPTTISLCKNVTRCKPEATACQTVLVQVESGESGPQWSPSPNGPQGWGTAVEVPQIGSGVHKGCISLGAPGPPKAARHAPTDAWREQHGPAWGGGVTGCPWQS</sequence>
<organism evidence="4">
    <name type="scientific">Mustela putorius furo</name>
    <name type="common">European domestic ferret</name>
    <name type="synonym">Mustela furo</name>
    <dbReference type="NCBI Taxonomy" id="9669"/>
    <lineage>
        <taxon>Eukaryota</taxon>
        <taxon>Metazoa</taxon>
        <taxon>Chordata</taxon>
        <taxon>Craniata</taxon>
        <taxon>Vertebrata</taxon>
        <taxon>Euteleostomi</taxon>
        <taxon>Mammalia</taxon>
        <taxon>Eutheria</taxon>
        <taxon>Laurasiatheria</taxon>
        <taxon>Carnivora</taxon>
        <taxon>Caniformia</taxon>
        <taxon>Musteloidea</taxon>
        <taxon>Mustelidae</taxon>
        <taxon>Mustelinae</taxon>
        <taxon>Mustela</taxon>
    </lineage>
</organism>
<dbReference type="Gene3D" id="2.10.60.10">
    <property type="entry name" value="CD59"/>
    <property type="match status" value="2"/>
</dbReference>
<dbReference type="STRING" id="9669.ENSMPUP00000002081"/>
<dbReference type="EMBL" id="AEYP01014271">
    <property type="status" value="NOT_ANNOTATED_CDS"/>
    <property type="molecule type" value="Genomic_DNA"/>
</dbReference>
<dbReference type="InterPro" id="IPR018363">
    <property type="entry name" value="CD59_antigen_CS"/>
</dbReference>
<protein>
    <recommendedName>
        <fullName evidence="3">Snake toxin/toxin-like domain-containing protein</fullName>
    </recommendedName>
</protein>
<evidence type="ECO:0000313" key="4">
    <source>
        <dbReference type="Ensembl" id="ENSMPUP00000002081.1"/>
    </source>
</evidence>
<dbReference type="PROSITE" id="PS00983">
    <property type="entry name" value="LY6_UPAR"/>
    <property type="match status" value="1"/>
</dbReference>
<dbReference type="GeneTree" id="ENSGT00940000162197"/>
<feature type="domain" description="Snake toxin/toxin-like" evidence="3">
    <location>
        <begin position="65"/>
        <end position="98"/>
    </location>
</feature>
<dbReference type="EMBL" id="AEYP01014270">
    <property type="status" value="NOT_ANNOTATED_CDS"/>
    <property type="molecule type" value="Genomic_DNA"/>
</dbReference>
<dbReference type="InterPro" id="IPR045860">
    <property type="entry name" value="Snake_toxin-like_sf"/>
</dbReference>
<dbReference type="InParanoid" id="M3XSN1"/>
<dbReference type="AlphaFoldDB" id="M3XSN1"/>
<feature type="chain" id="PRO_5004043856" description="Snake toxin/toxin-like domain-containing protein" evidence="2">
    <location>
        <begin position="24"/>
        <end position="173"/>
    </location>
</feature>
<dbReference type="Pfam" id="PF00087">
    <property type="entry name" value="Toxin_TOLIP"/>
    <property type="match status" value="2"/>
</dbReference>
<dbReference type="PANTHER" id="PTHR16983:SF16">
    <property type="entry name" value="UPAR_LY6 DOMAIN-CONTAINING PROTEIN"/>
    <property type="match status" value="1"/>
</dbReference>
<dbReference type="SUPFAM" id="SSF57302">
    <property type="entry name" value="Snake toxin-like"/>
    <property type="match status" value="1"/>
</dbReference>
<proteinExistence type="predicted"/>
<evidence type="ECO:0000256" key="2">
    <source>
        <dbReference type="SAM" id="SignalP"/>
    </source>
</evidence>
<accession>M3XSN1</accession>
<dbReference type="Ensembl" id="ENSMPUT00000002124.1">
    <property type="protein sequence ID" value="ENSMPUP00000002081.1"/>
    <property type="gene ID" value="ENSMPUG00000002102.1"/>
</dbReference>
<reference evidence="4" key="1">
    <citation type="submission" date="2024-06" db="UniProtKB">
        <authorList>
            <consortium name="Ensembl"/>
        </authorList>
    </citation>
    <scope>IDENTIFICATION</scope>
</reference>
<feature type="signal peptide" evidence="2">
    <location>
        <begin position="1"/>
        <end position="23"/>
    </location>
</feature>
<keyword evidence="1 2" id="KW-0732">Signal</keyword>
<dbReference type="EMBL" id="AEYP01014272">
    <property type="status" value="NOT_ANNOTATED_CDS"/>
    <property type="molecule type" value="Genomic_DNA"/>
</dbReference>
<dbReference type="InterPro" id="IPR035076">
    <property type="entry name" value="Toxin/TOLIP"/>
</dbReference>
<dbReference type="GO" id="GO:0005886">
    <property type="term" value="C:plasma membrane"/>
    <property type="evidence" value="ECO:0007669"/>
    <property type="project" value="TreeGrafter"/>
</dbReference>